<evidence type="ECO:0000256" key="1">
    <source>
        <dbReference type="SAM" id="Coils"/>
    </source>
</evidence>
<feature type="coiled-coil region" evidence="1">
    <location>
        <begin position="370"/>
        <end position="418"/>
    </location>
</feature>
<dbReference type="Proteomes" id="UP000247498">
    <property type="component" value="Unassembled WGS sequence"/>
</dbReference>
<evidence type="ECO:0000313" key="3">
    <source>
        <dbReference type="EMBL" id="GBF97754.1"/>
    </source>
</evidence>
<feature type="region of interest" description="Disordered" evidence="2">
    <location>
        <begin position="1"/>
        <end position="69"/>
    </location>
</feature>
<proteinExistence type="predicted"/>
<accession>A0A2V0PD28</accession>
<keyword evidence="4" id="KW-1185">Reference proteome</keyword>
<reference evidence="3 4" key="1">
    <citation type="journal article" date="2018" name="Sci. Rep.">
        <title>Raphidocelis subcapitata (=Pseudokirchneriella subcapitata) provides an insight into genome evolution and environmental adaptations in the Sphaeropleales.</title>
        <authorList>
            <person name="Suzuki S."/>
            <person name="Yamaguchi H."/>
            <person name="Nakajima N."/>
            <person name="Kawachi M."/>
        </authorList>
    </citation>
    <scope>NUCLEOTIDE SEQUENCE [LARGE SCALE GENOMIC DNA]</scope>
    <source>
        <strain evidence="3 4">NIES-35</strain>
    </source>
</reference>
<feature type="compositionally biased region" description="Low complexity" evidence="2">
    <location>
        <begin position="15"/>
        <end position="24"/>
    </location>
</feature>
<dbReference type="EMBL" id="BDRX01000106">
    <property type="protein sequence ID" value="GBF97754.1"/>
    <property type="molecule type" value="Genomic_DNA"/>
</dbReference>
<evidence type="ECO:0000313" key="4">
    <source>
        <dbReference type="Proteomes" id="UP000247498"/>
    </source>
</evidence>
<dbReference type="AlphaFoldDB" id="A0A2V0PD28"/>
<feature type="compositionally biased region" description="Gly residues" evidence="2">
    <location>
        <begin position="25"/>
        <end position="35"/>
    </location>
</feature>
<evidence type="ECO:0000256" key="2">
    <source>
        <dbReference type="SAM" id="MobiDB-lite"/>
    </source>
</evidence>
<dbReference type="InParanoid" id="A0A2V0PD28"/>
<name>A0A2V0PD28_9CHLO</name>
<feature type="coiled-coil region" evidence="1">
    <location>
        <begin position="77"/>
        <end position="111"/>
    </location>
</feature>
<keyword evidence="1" id="KW-0175">Coiled coil</keyword>
<gene>
    <name evidence="3" type="ORF">Rsub_10918</name>
</gene>
<comment type="caution">
    <text evidence="3">The sequence shown here is derived from an EMBL/GenBank/DDBJ whole genome shotgun (WGS) entry which is preliminary data.</text>
</comment>
<organism evidence="3 4">
    <name type="scientific">Raphidocelis subcapitata</name>
    <dbReference type="NCBI Taxonomy" id="307507"/>
    <lineage>
        <taxon>Eukaryota</taxon>
        <taxon>Viridiplantae</taxon>
        <taxon>Chlorophyta</taxon>
        <taxon>core chlorophytes</taxon>
        <taxon>Chlorophyceae</taxon>
        <taxon>CS clade</taxon>
        <taxon>Sphaeropleales</taxon>
        <taxon>Selenastraceae</taxon>
        <taxon>Raphidocelis</taxon>
    </lineage>
</organism>
<protein>
    <submittedName>
        <fullName evidence="3">Uncharacterized protein</fullName>
    </submittedName>
</protein>
<sequence>MGPERHQRGGGGGRSAPYGAPYGHSRGGAPGGGRGHAARSRDAPPARDQWPRGGGGRRGPDPEYDLAEAPLGDGKAAQAMRDAYALAAEERAQQEAEQQQLSAAAAAAQRELGMSRAELQTSQTREAMPPTYVTVLGLSHTGNKAVTHHHRLELLAAGLRAADGAFAALGAPLCFGVCTEAAIELEQMATHGAAMVAHARAVAARDGRKPERAVTVEFAEGTAALRASFAPGGSGAASATSTASSQIVDAALAVACQSQATRHRIVEAVAPGATKAAAELAVAQVQLSSVINLKDEALRRLHAAAQEGAIEGLPSNLQAAADEAAARAATAFNAAQSYSQDAGKLKAALAERDAQSAQLASDLQAAVDSATRAGQEVARLRGELAAARAEAEQRGSALAEAQQEVQRLQRASAGVDELADQMQDTPILGGGAGAPLQGQ</sequence>